<evidence type="ECO:0000256" key="6">
    <source>
        <dbReference type="ARBA" id="ARBA00023136"/>
    </source>
</evidence>
<dbReference type="Pfam" id="PF02687">
    <property type="entry name" value="FtsX"/>
    <property type="match status" value="1"/>
</dbReference>
<keyword evidence="6 7" id="KW-0472">Membrane</keyword>
<dbReference type="RefSeq" id="WP_232102737.1">
    <property type="nucleotide sequence ID" value="NZ_CP037920.1"/>
</dbReference>
<comment type="subcellular location">
    <subcellularLocation>
        <location evidence="1">Cell membrane</location>
        <topology evidence="1">Multi-pass membrane protein</topology>
    </subcellularLocation>
</comment>
<protein>
    <submittedName>
        <fullName evidence="9">FtsX-like permease family protein</fullName>
    </submittedName>
</protein>
<name>A0A517VSC1_9PLAN</name>
<feature type="transmembrane region" description="Helical" evidence="7">
    <location>
        <begin position="266"/>
        <end position="289"/>
    </location>
</feature>
<gene>
    <name evidence="9" type="ORF">V144x_13460</name>
</gene>
<evidence type="ECO:0000256" key="1">
    <source>
        <dbReference type="ARBA" id="ARBA00004651"/>
    </source>
</evidence>
<evidence type="ECO:0000256" key="2">
    <source>
        <dbReference type="ARBA" id="ARBA00022448"/>
    </source>
</evidence>
<keyword evidence="3" id="KW-1003">Cell membrane</keyword>
<reference evidence="9 10" key="1">
    <citation type="submission" date="2019-03" db="EMBL/GenBank/DDBJ databases">
        <title>Deep-cultivation of Planctomycetes and their phenomic and genomic characterization uncovers novel biology.</title>
        <authorList>
            <person name="Wiegand S."/>
            <person name="Jogler M."/>
            <person name="Boedeker C."/>
            <person name="Pinto D."/>
            <person name="Vollmers J."/>
            <person name="Rivas-Marin E."/>
            <person name="Kohn T."/>
            <person name="Peeters S.H."/>
            <person name="Heuer A."/>
            <person name="Rast P."/>
            <person name="Oberbeckmann S."/>
            <person name="Bunk B."/>
            <person name="Jeske O."/>
            <person name="Meyerdierks A."/>
            <person name="Storesund J.E."/>
            <person name="Kallscheuer N."/>
            <person name="Luecker S."/>
            <person name="Lage O.M."/>
            <person name="Pohl T."/>
            <person name="Merkel B.J."/>
            <person name="Hornburger P."/>
            <person name="Mueller R.-W."/>
            <person name="Bruemmer F."/>
            <person name="Labrenz M."/>
            <person name="Spormann A.M."/>
            <person name="Op den Camp H."/>
            <person name="Overmann J."/>
            <person name="Amann R."/>
            <person name="Jetten M.S.M."/>
            <person name="Mascher T."/>
            <person name="Medema M.H."/>
            <person name="Devos D.P."/>
            <person name="Kaster A.-K."/>
            <person name="Ovreas L."/>
            <person name="Rohde M."/>
            <person name="Galperin M.Y."/>
            <person name="Jogler C."/>
        </authorList>
    </citation>
    <scope>NUCLEOTIDE SEQUENCE [LARGE SCALE GENOMIC DNA]</scope>
    <source>
        <strain evidence="9 10">V144</strain>
    </source>
</reference>
<dbReference type="InterPro" id="IPR003838">
    <property type="entry name" value="ABC3_permease_C"/>
</dbReference>
<evidence type="ECO:0000256" key="4">
    <source>
        <dbReference type="ARBA" id="ARBA00022692"/>
    </source>
</evidence>
<dbReference type="EMBL" id="CP037920">
    <property type="protein sequence ID" value="QDT95897.1"/>
    <property type="molecule type" value="Genomic_DNA"/>
</dbReference>
<feature type="transmembrane region" description="Helical" evidence="7">
    <location>
        <begin position="357"/>
        <end position="375"/>
    </location>
</feature>
<proteinExistence type="predicted"/>
<evidence type="ECO:0000259" key="8">
    <source>
        <dbReference type="Pfam" id="PF02687"/>
    </source>
</evidence>
<organism evidence="9 10">
    <name type="scientific">Gimesia aquarii</name>
    <dbReference type="NCBI Taxonomy" id="2527964"/>
    <lineage>
        <taxon>Bacteria</taxon>
        <taxon>Pseudomonadati</taxon>
        <taxon>Planctomycetota</taxon>
        <taxon>Planctomycetia</taxon>
        <taxon>Planctomycetales</taxon>
        <taxon>Planctomycetaceae</taxon>
        <taxon>Gimesia</taxon>
    </lineage>
</organism>
<dbReference type="KEGG" id="gaw:V144x_13460"/>
<dbReference type="InterPro" id="IPR051125">
    <property type="entry name" value="ABC-4/HrtB_transporter"/>
</dbReference>
<sequence>MVRLPASLRVGWQQVSHNKTKLLVASAGVIVAVMLMLVQLGIRRGAIDSSIAVAKRLTADVVVVSPRTKTIFQPSSVPRSMFYRVMAHPEVERVQSLYVGRAVFRNPWSDIEFPISVYGIDPDRPMMDLPGYESMQQILERADRICFDRQSRPTYGPVADELDKSRNVITEVNHREVHVVGSVSVGVSINTDGNLYVSPANFLRLFPDRNPGSIDIGLVRLTSDSDPQAVASTLSELLGKEARVLPCQDLVDAEETYLRETAPLDFIFGMGTAVGFFIGFVVVYQILYTEVTNHLPHYATLKAMGFRQSFLVRIVLSQAVIFSIFGFVPGFLMALGIYSVATDAIQMPIIMTIDRAVTVFVVTLSMCGLSGLIAIRQLSSAQPADVF</sequence>
<dbReference type="PANTHER" id="PTHR43738:SF1">
    <property type="entry name" value="HEMIN TRANSPORT SYSTEM PERMEASE PROTEIN HRTB-RELATED"/>
    <property type="match status" value="1"/>
</dbReference>
<accession>A0A517VSC1</accession>
<evidence type="ECO:0000313" key="10">
    <source>
        <dbReference type="Proteomes" id="UP000318704"/>
    </source>
</evidence>
<dbReference type="NCBIfam" id="TIGR01185">
    <property type="entry name" value="devC"/>
    <property type="match status" value="1"/>
</dbReference>
<feature type="domain" description="ABC3 transporter permease C-terminal" evidence="8">
    <location>
        <begin position="273"/>
        <end position="383"/>
    </location>
</feature>
<dbReference type="PANTHER" id="PTHR43738">
    <property type="entry name" value="ABC TRANSPORTER, MEMBRANE PROTEIN"/>
    <property type="match status" value="1"/>
</dbReference>
<keyword evidence="2" id="KW-0813">Transport</keyword>
<evidence type="ECO:0000256" key="7">
    <source>
        <dbReference type="SAM" id="Phobius"/>
    </source>
</evidence>
<dbReference type="GO" id="GO:0005886">
    <property type="term" value="C:plasma membrane"/>
    <property type="evidence" value="ECO:0007669"/>
    <property type="project" value="UniProtKB-SubCell"/>
</dbReference>
<evidence type="ECO:0000256" key="5">
    <source>
        <dbReference type="ARBA" id="ARBA00022989"/>
    </source>
</evidence>
<dbReference type="AlphaFoldDB" id="A0A517VSC1"/>
<dbReference type="PIRSF" id="PIRSF031773">
    <property type="entry name" value="DevC"/>
    <property type="match status" value="1"/>
</dbReference>
<evidence type="ECO:0000313" key="9">
    <source>
        <dbReference type="EMBL" id="QDT95897.1"/>
    </source>
</evidence>
<dbReference type="Proteomes" id="UP000318704">
    <property type="component" value="Chromosome"/>
</dbReference>
<feature type="transmembrane region" description="Helical" evidence="7">
    <location>
        <begin position="21"/>
        <end position="42"/>
    </location>
</feature>
<keyword evidence="4 7" id="KW-0812">Transmembrane</keyword>
<keyword evidence="5 7" id="KW-1133">Transmembrane helix</keyword>
<dbReference type="InterPro" id="IPR005891">
    <property type="entry name" value="DevC"/>
</dbReference>
<feature type="transmembrane region" description="Helical" evidence="7">
    <location>
        <begin position="310"/>
        <end position="337"/>
    </location>
</feature>
<evidence type="ECO:0000256" key="3">
    <source>
        <dbReference type="ARBA" id="ARBA00022475"/>
    </source>
</evidence>